<keyword evidence="13" id="KW-1015">Disulfide bond</keyword>
<evidence type="ECO:0000256" key="13">
    <source>
        <dbReference type="PROSITE-ProRule" id="PRU00076"/>
    </source>
</evidence>
<keyword evidence="9" id="KW-0472">Membrane</keyword>
<evidence type="ECO:0000256" key="3">
    <source>
        <dbReference type="ARBA" id="ARBA00022692"/>
    </source>
</evidence>
<proteinExistence type="predicted"/>
<dbReference type="Pfam" id="PF05048">
    <property type="entry name" value="NosD"/>
    <property type="match status" value="1"/>
</dbReference>
<dbReference type="Gene3D" id="2.10.25.10">
    <property type="entry name" value="Laminin"/>
    <property type="match status" value="1"/>
</dbReference>
<keyword evidence="6 12" id="KW-0106">Calcium</keyword>
<evidence type="ECO:0000256" key="11">
    <source>
        <dbReference type="ARBA" id="ARBA00023273"/>
    </source>
</evidence>
<dbReference type="PROSITE" id="PS50268">
    <property type="entry name" value="CADHERIN_2"/>
    <property type="match status" value="12"/>
</dbReference>
<evidence type="ECO:0000256" key="12">
    <source>
        <dbReference type="PROSITE-ProRule" id="PRU00043"/>
    </source>
</evidence>
<evidence type="ECO:0000256" key="5">
    <source>
        <dbReference type="ARBA" id="ARBA00022737"/>
    </source>
</evidence>
<dbReference type="SMART" id="SM00710">
    <property type="entry name" value="PbH1"/>
    <property type="match status" value="8"/>
</dbReference>
<dbReference type="Gene3D" id="2.60.40.10">
    <property type="entry name" value="Immunoglobulins"/>
    <property type="match status" value="2"/>
</dbReference>
<feature type="domain" description="Cadherin" evidence="15">
    <location>
        <begin position="2856"/>
        <end position="2960"/>
    </location>
</feature>
<evidence type="ECO:0000256" key="4">
    <source>
        <dbReference type="ARBA" id="ARBA00022729"/>
    </source>
</evidence>
<dbReference type="InterPro" id="IPR006626">
    <property type="entry name" value="PbH1"/>
</dbReference>
<name>A0AAD9UI71_RIDPI</name>
<evidence type="ECO:0000256" key="1">
    <source>
        <dbReference type="ARBA" id="ARBA00004316"/>
    </source>
</evidence>
<organism evidence="16 17">
    <name type="scientific">Ridgeia piscesae</name>
    <name type="common">Tubeworm</name>
    <dbReference type="NCBI Taxonomy" id="27915"/>
    <lineage>
        <taxon>Eukaryota</taxon>
        <taxon>Metazoa</taxon>
        <taxon>Spiralia</taxon>
        <taxon>Lophotrochozoa</taxon>
        <taxon>Annelida</taxon>
        <taxon>Polychaeta</taxon>
        <taxon>Sedentaria</taxon>
        <taxon>Canalipalpata</taxon>
        <taxon>Sabellida</taxon>
        <taxon>Siboglinidae</taxon>
        <taxon>Ridgeia</taxon>
    </lineage>
</organism>
<dbReference type="PANTHER" id="PTHR24025">
    <property type="entry name" value="DESMOGLEIN FAMILY MEMBER"/>
    <property type="match status" value="1"/>
</dbReference>
<dbReference type="SUPFAM" id="SSF49313">
    <property type="entry name" value="Cadherin-like"/>
    <property type="match status" value="12"/>
</dbReference>
<dbReference type="Gene3D" id="2.160.20.10">
    <property type="entry name" value="Single-stranded right-handed beta-helix, Pectin lyase-like"/>
    <property type="match status" value="1"/>
</dbReference>
<keyword evidence="17" id="KW-1185">Reference proteome</keyword>
<dbReference type="SUPFAM" id="SSF51126">
    <property type="entry name" value="Pectin lyase-like"/>
    <property type="match status" value="2"/>
</dbReference>
<feature type="domain" description="Cadherin" evidence="15">
    <location>
        <begin position="2233"/>
        <end position="2335"/>
    </location>
</feature>
<dbReference type="SMART" id="SM00112">
    <property type="entry name" value="CA"/>
    <property type="match status" value="12"/>
</dbReference>
<dbReference type="InterPro" id="IPR050971">
    <property type="entry name" value="Cadherin-domain_protein"/>
</dbReference>
<dbReference type="CDD" id="cd11304">
    <property type="entry name" value="Cadherin_repeat"/>
    <property type="match status" value="12"/>
</dbReference>
<feature type="domain" description="Cadherin" evidence="15">
    <location>
        <begin position="2651"/>
        <end position="2755"/>
    </location>
</feature>
<feature type="disulfide bond" evidence="13">
    <location>
        <begin position="557"/>
        <end position="566"/>
    </location>
</feature>
<evidence type="ECO:0000256" key="9">
    <source>
        <dbReference type="ARBA" id="ARBA00023136"/>
    </source>
</evidence>
<dbReference type="Pfam" id="PF01833">
    <property type="entry name" value="TIG"/>
    <property type="match status" value="1"/>
</dbReference>
<dbReference type="FunFam" id="2.60.40.60:FF:000092">
    <property type="entry name" value="Protocadherin 8"/>
    <property type="match status" value="1"/>
</dbReference>
<dbReference type="SUPFAM" id="SSF81296">
    <property type="entry name" value="E set domains"/>
    <property type="match status" value="1"/>
</dbReference>
<dbReference type="GO" id="GO:0005886">
    <property type="term" value="C:plasma membrane"/>
    <property type="evidence" value="ECO:0007669"/>
    <property type="project" value="InterPro"/>
</dbReference>
<protein>
    <submittedName>
        <fullName evidence="16">Uncharacterized protein</fullName>
    </submittedName>
</protein>
<keyword evidence="5" id="KW-0677">Repeat</keyword>
<dbReference type="InterPro" id="IPR020894">
    <property type="entry name" value="Cadherin_CS"/>
</dbReference>
<feature type="domain" description="Cadherin" evidence="15">
    <location>
        <begin position="2336"/>
        <end position="2441"/>
    </location>
</feature>
<dbReference type="GO" id="GO:0005509">
    <property type="term" value="F:calcium ion binding"/>
    <property type="evidence" value="ECO:0007669"/>
    <property type="project" value="UniProtKB-UniRule"/>
</dbReference>
<dbReference type="InterPro" id="IPR002909">
    <property type="entry name" value="IPT_dom"/>
</dbReference>
<keyword evidence="8" id="KW-1133">Transmembrane helix</keyword>
<keyword evidence="3" id="KW-0812">Transmembrane</keyword>
<evidence type="ECO:0000256" key="7">
    <source>
        <dbReference type="ARBA" id="ARBA00022889"/>
    </source>
</evidence>
<dbReference type="InterPro" id="IPR011050">
    <property type="entry name" value="Pectin_lyase_fold/virulence"/>
</dbReference>
<evidence type="ECO:0000313" key="16">
    <source>
        <dbReference type="EMBL" id="KAK2190419.1"/>
    </source>
</evidence>
<dbReference type="GO" id="GO:0007156">
    <property type="term" value="P:homophilic cell adhesion via plasma membrane adhesion molecules"/>
    <property type="evidence" value="ECO:0007669"/>
    <property type="project" value="InterPro"/>
</dbReference>
<comment type="caution">
    <text evidence="13">Lacks conserved residue(s) required for the propagation of feature annotation.</text>
</comment>
<keyword evidence="10" id="KW-0325">Glycoprotein</keyword>
<feature type="domain" description="Cadherin" evidence="15">
    <location>
        <begin position="2442"/>
        <end position="2547"/>
    </location>
</feature>
<keyword evidence="11" id="KW-0966">Cell projection</keyword>
<dbReference type="GO" id="GO:0005911">
    <property type="term" value="C:cell-cell junction"/>
    <property type="evidence" value="ECO:0007669"/>
    <property type="project" value="TreeGrafter"/>
</dbReference>
<keyword evidence="13" id="KW-0245">EGF-like domain</keyword>
<dbReference type="PROSITE" id="PS00232">
    <property type="entry name" value="CADHERIN_1"/>
    <property type="match status" value="4"/>
</dbReference>
<comment type="caution">
    <text evidence="16">The sequence shown here is derived from an EMBL/GenBank/DDBJ whole genome shotgun (WGS) entry which is preliminary data.</text>
</comment>
<feature type="domain" description="Cadherin" evidence="15">
    <location>
        <begin position="2128"/>
        <end position="2232"/>
    </location>
</feature>
<dbReference type="FunFam" id="2.60.40.60:FF:000035">
    <property type="entry name" value="Protocadherin Fat 3"/>
    <property type="match status" value="1"/>
</dbReference>
<dbReference type="Proteomes" id="UP001209878">
    <property type="component" value="Unassembled WGS sequence"/>
</dbReference>
<dbReference type="PROSITE" id="PS01186">
    <property type="entry name" value="EGF_2"/>
    <property type="match status" value="1"/>
</dbReference>
<dbReference type="InterPro" id="IPR013783">
    <property type="entry name" value="Ig-like_fold"/>
</dbReference>
<dbReference type="PROSITE" id="PS00022">
    <property type="entry name" value="EGF_1"/>
    <property type="match status" value="1"/>
</dbReference>
<dbReference type="CDD" id="cd00053">
    <property type="entry name" value="EGF"/>
    <property type="match status" value="1"/>
</dbReference>
<dbReference type="GO" id="GO:0042995">
    <property type="term" value="C:cell projection"/>
    <property type="evidence" value="ECO:0007669"/>
    <property type="project" value="UniProtKB-SubCell"/>
</dbReference>
<gene>
    <name evidence="16" type="ORF">NP493_80g02024</name>
</gene>
<evidence type="ECO:0000256" key="2">
    <source>
        <dbReference type="ARBA" id="ARBA00004370"/>
    </source>
</evidence>
<dbReference type="SMART" id="SM00181">
    <property type="entry name" value="EGF"/>
    <property type="match status" value="4"/>
</dbReference>
<comment type="subcellular location">
    <subcellularLocation>
        <location evidence="1">Cell projection</location>
    </subcellularLocation>
    <subcellularLocation>
        <location evidence="2">Membrane</location>
    </subcellularLocation>
</comment>
<dbReference type="InterPro" id="IPR007742">
    <property type="entry name" value="NosD_dom"/>
</dbReference>
<dbReference type="PANTHER" id="PTHR24025:SF23">
    <property type="entry name" value="NEURAL-CADHERIN"/>
    <property type="match status" value="1"/>
</dbReference>
<dbReference type="Gene3D" id="2.60.40.60">
    <property type="entry name" value="Cadherins"/>
    <property type="match status" value="12"/>
</dbReference>
<evidence type="ECO:0000259" key="15">
    <source>
        <dbReference type="PROSITE" id="PS50268"/>
    </source>
</evidence>
<accession>A0AAD9UI71</accession>
<dbReference type="CDD" id="cd00102">
    <property type="entry name" value="IPT"/>
    <property type="match status" value="1"/>
</dbReference>
<dbReference type="FunFam" id="2.60.40.60:FF:000104">
    <property type="entry name" value="cadherin-23 isoform X1"/>
    <property type="match status" value="1"/>
</dbReference>
<dbReference type="InterPro" id="IPR012334">
    <property type="entry name" value="Pectin_lyas_fold"/>
</dbReference>
<keyword evidence="7" id="KW-0130">Cell adhesion</keyword>
<dbReference type="InterPro" id="IPR000742">
    <property type="entry name" value="EGF"/>
</dbReference>
<dbReference type="InterPro" id="IPR015919">
    <property type="entry name" value="Cadherin-like_sf"/>
</dbReference>
<dbReference type="FunFam" id="2.60.40.60:FF:000020">
    <property type="entry name" value="Dachsous cadherin-related 1b"/>
    <property type="match status" value="3"/>
</dbReference>
<sequence length="3370" mass="366041">MVKVAAVYGIETYLSSSHFPDPDYIPYQPGFPTFFFEFLTDSFFNDMDLALVDVWPFRSSAEEDSPLVAPPDDYGFFSNDIGGVVHGELNITEGEEPYVVKRSIYVDGGGGRLRIAAGVNLQFESGRGIRVKGALDLGGTDENPISFNSTSTAKWYGVIFEETSTSNQISYVNVASMEHGLDIHQDDVDITDCAVSGSTTGLSIYSSGNVKVQRCNFIRNKNAVKWSVTSARLFFLDSEFRTNAYGLVGPYIEDITVSGCRFTETSNRAFSINGWRRQGTRSVVVENNLFEMNHLSVYFEGGNPNITRIRGNTFRNDTHGTAVQLSMYETYMIVENNTFVDSKRGALSVTFYRRSIKQAIIRNNTYRRIKEIPIQVTNADYGNITVERNTFLNHPPSDTTAGIYVTFNYGISGRIRMNEFSKNIGKNIVEINLRRIISEHTEPLDIAANVFFDNVVSQAILVTDTEMCTVTGNMFSNVLSPYDVLVSFESNNMSAPYNWWGDAGEDHVTKRIWDKSDDPKLGRVLYEPFLLKNEMPCDEVANCSGHGRCVRPNTCDCHAGWTGAGCGRFSCVHVGGCRGRGACVGPNVCDCEDGWLAPDCVQASCYERNNCSRRTWHLCRTKQYSGASCESCSDNRWGPDCEQCPHCEHGKCNKDKGGCECETGWLLPDCVRASCYDLKNCSGHGVCVAPSSETFYGPSCLPLLKVLQVAPDTGPDVGGTVIHVLGHNFPNSTEYLCRFGDKAVTGRWMSSKEVLCSSPQHVAGRVYVEIASSAEDTYSNDLTTFNYYALCPLSACGSLKTPRRGICSLGRCLCSKPWLGDNCEILGLEPKVSIISPQTAIEGATFHKVMTTSEGTTPLAWSLPSAPPGMEIDVVSAAITWTAVARAEPYTVVVKVTNSIGSDQLTFTVVVRPSYKAVLDPLPSGPFRRASSVMISGKVVFLVANSSLVGSKDARHPADEDFEAQLSWTVYGLSIRASPGSLTGYLDTHHLSLTIKNTGVDPLTGLVIQASQRLMKVNAPFTVTLMDDSTDKACRLHLTNCPIVKRLLPASEIQLNVSVVVDQPVHGYFRFTVACTEGLARYVDLQGNFKRKSPKFAMTPNSISASLTRGKQYTFVVNVTNVGLRSATGVRIELPNEPLLSLVSFGNTVGESERDSTLTLAPGDSALLVLAASTSEREPLGRHSGSLLVRSLQVDAAISYSFVLVSSDKLDLTVRVEDEFTYFAAGRPLLAGAKVTLRSRLRSISVTQYTNESGIAVFSDIREDYYSLYTSATKHIGDTRVILARPSNNDVRVFLQRTAVTYSWNVKRVTFDDEYKVTLEATFETHVPMPVVTITPLELDLEVLQRGLMPVINFELTNHGLIRAENVTFRLPARNRHPFMHFEMDEGELGNIEANATMFIPVHVVIDEARKQSYIAEHGGTISKRSPLACLAIALYAGYLYICDRARYQQLEVPLRNLMSAADCGGGPGGGGGHVIWYGDHSGPGGGPRGMTTIPMTTGLTCDQAQTCIEAVLGCVYPVASVLFCIRDIVVTLIPPYTLSAVGKAAINCGLLLAPPYVGCIWSLAQCYYGIVKGSRRRRSLLTKDDIAPELTKRIIAATNYGFLAKMVFDDDNWYKVDGRDWWETVVQPNMADHSEGGKLITQAEYDIIHTFPLPVNLTWAMADRIIMRFNNTYYNWDHGTLKGDNMVDYTKFNALEKKIESDLKTAKQTDEKGVCAKVRIRIEQRLAITRDAFEATLELDNGESDRLAGIQVVVTIVDHTTKQSAKYKFAVGEPEVTGMGSVDGNGVLEMGVSGTATWLIIPYSEAAPTHDVKYGIGGTLYYTVGGQNITVPLFPETITVTPDPRLYLNYFLERNVRSDDPLTEDVIEPTIPYTLGLLITNDGYGTARNTRITSGQPEIIENEKGLLISFKIIGAQVDDKPVSHSLTVTFGDIESQSTRVSRWLMTSTLKGTFSNYTATFENVNPLGDPQLSVMESVLFHELLHVVRVDVPEDDGLIDFLVFNEGQLDQLPDRIYRSTDGRHPLNVTSSNITSIDYVSSTHIQVHVRPDQSGWVYFRYAYAGDEDVTPVSAVRSDTGRALNVEYNLWIDRVEDDPYLQLIDYIDTAGVSFTYDVTVTRSNKYSPRFEKTQFQMNVSEGVRTGMVVLLPNVTDNDSEQRVSYSIESTNTGIVLPFEINATSGAVCVVDQLDRELVDSYTFSVVASDDGTPVRTSDAAVLVSVLDVNDNAPVFDPVPSEVDVEETATVGYELATITATDADDGDNGVVDVRLVNITSLFAYNATNGRLTTTTSLVGHGGQYVLVLRATDRGLPTSKSTELTVVTRVVASNRVSPEFNRTRYVFAALESAAVGTTVGRLEAIDKDIGGVVHYTVETDGMAVPFTIDTSTGTVSTTSTLDRETTANYTFHALAIDNGAPPTGPKTATADVTVTIGDVNDNAPSFPSEQFSTSVKENSPAGTEVLRTQAVDVDDGDNGDIASYSLQPPSAPFAVSVDGDIAVIRTTQVLDAEVIDSYDLHLVTVDKGSPPMTTSVVVSVDVTDVNDNPPRLSVADLDISLPRGIAANSLITTIAASDADVSDEFSRVFYSVTSATAPNVVAINRDTGALRLLSPLSSVTSEMVNVTVRASDGLHEQVARVTIHIVDRNTNAPSFTKGTYSISLKESTVVGTTVLRVSAEDADSSELAFSVLSGNTGNVFSLKPLSGELVLLGSLDRETTPSYELVIEVSDGGIDGDNVLSASATVTVTVLDVNEFPPQFDNGAVFQATIAEEATHDNIVTMSASDGDGDVITYSFSSVYGHFAIDASTGQIDLVKSLDREIVQEVRLEVWATDNGTPAKSSSAEVFVTVTNINDNAPEFGQEAYSVSVNESTAVGITVLQVNASDVDSPVLTFSIASGNTDNAFSLKARSGALVLLGSLDRETTPSYELVIEVSDGGIDGDNVLSASTTVTVTVVGSKTSSPRFDSEVYNVNVTEETTRANIVTVSASDGDGDVITYSFASVDANFAIDASTGQIDLVKSLDREIVQEVRLEVWATDDETPAKSSSAQVVVTVTNINDNAPEFGQEAYSVSVNESTAVGITVLQVNASDVDSPVLTFSIASGNTDSMFSLNPRSGVLVLVGSLDRETTPSYELVIEVSDGGIDGDNVLSASTTVTVTVIGTKTSSPRFDSEVYNVNVTEETTHANIVTVSASYNDGDEITYSIASIDDRFAIDASTGQIDLVKSLDRESEQEVRLEVWATDNGTPAKSSSAEVVVSVMDINDHSPVLAGRKYTMVRVTTSDFTSGKAIYRAEATDADSGDNGAVRYSLARIRVDPHAFTVDEESGVVTPHGIPGSRIYTMKVIAKDRGQPPRSTYMYLFVKVCRYPDGGWFCVL</sequence>
<evidence type="ECO:0000256" key="6">
    <source>
        <dbReference type="ARBA" id="ARBA00022837"/>
    </source>
</evidence>
<dbReference type="Pfam" id="PF00028">
    <property type="entry name" value="Cadherin"/>
    <property type="match status" value="12"/>
</dbReference>
<dbReference type="PROSITE" id="PS50026">
    <property type="entry name" value="EGF_3"/>
    <property type="match status" value="1"/>
</dbReference>
<dbReference type="PRINTS" id="PR00205">
    <property type="entry name" value="CADHERIN"/>
</dbReference>
<reference evidence="16" key="1">
    <citation type="journal article" date="2023" name="Mol. Biol. Evol.">
        <title>Third-Generation Sequencing Reveals the Adaptive Role of the Epigenome in Three Deep-Sea Polychaetes.</title>
        <authorList>
            <person name="Perez M."/>
            <person name="Aroh O."/>
            <person name="Sun Y."/>
            <person name="Lan Y."/>
            <person name="Juniper S.K."/>
            <person name="Young C.R."/>
            <person name="Angers B."/>
            <person name="Qian P.Y."/>
        </authorList>
    </citation>
    <scope>NUCLEOTIDE SEQUENCE</scope>
    <source>
        <strain evidence="16">R07B-5</strain>
    </source>
</reference>
<evidence type="ECO:0000259" key="14">
    <source>
        <dbReference type="PROSITE" id="PS50026"/>
    </source>
</evidence>
<evidence type="ECO:0000313" key="17">
    <source>
        <dbReference type="Proteomes" id="UP001209878"/>
    </source>
</evidence>
<evidence type="ECO:0000256" key="8">
    <source>
        <dbReference type="ARBA" id="ARBA00022989"/>
    </source>
</evidence>
<feature type="domain" description="Cadherin" evidence="15">
    <location>
        <begin position="2548"/>
        <end position="2650"/>
    </location>
</feature>
<feature type="domain" description="Cadherin" evidence="15">
    <location>
        <begin position="3060"/>
        <end position="3164"/>
    </location>
</feature>
<feature type="domain" description="Cadherin" evidence="15">
    <location>
        <begin position="3281"/>
        <end position="3367"/>
    </location>
</feature>
<feature type="domain" description="Cadherin" evidence="15">
    <location>
        <begin position="2961"/>
        <end position="3059"/>
    </location>
</feature>
<evidence type="ECO:0000256" key="10">
    <source>
        <dbReference type="ARBA" id="ARBA00023180"/>
    </source>
</evidence>
<keyword evidence="4" id="KW-0732">Signal</keyword>
<feature type="domain" description="Cadherin" evidence="15">
    <location>
        <begin position="3165"/>
        <end position="3263"/>
    </location>
</feature>
<feature type="domain" description="Cadherin" evidence="15">
    <location>
        <begin position="2757"/>
        <end position="2855"/>
    </location>
</feature>
<dbReference type="EMBL" id="JAODUO010000080">
    <property type="protein sequence ID" value="KAK2190419.1"/>
    <property type="molecule type" value="Genomic_DNA"/>
</dbReference>
<dbReference type="InterPro" id="IPR002126">
    <property type="entry name" value="Cadherin-like_dom"/>
</dbReference>
<dbReference type="InterPro" id="IPR014756">
    <property type="entry name" value="Ig_E-set"/>
</dbReference>
<feature type="domain" description="EGF-like" evidence="14">
    <location>
        <begin position="533"/>
        <end position="567"/>
    </location>
</feature>